<organism evidence="1">
    <name type="scientific">viral metagenome</name>
    <dbReference type="NCBI Taxonomy" id="1070528"/>
    <lineage>
        <taxon>unclassified sequences</taxon>
        <taxon>metagenomes</taxon>
        <taxon>organismal metagenomes</taxon>
    </lineage>
</organism>
<evidence type="ECO:0000313" key="1">
    <source>
        <dbReference type="EMBL" id="QJB03791.1"/>
    </source>
</evidence>
<gene>
    <name evidence="1" type="ORF">MM171B00549_0005</name>
</gene>
<name>A0A6M3M7J9_9ZZZZ</name>
<dbReference type="EMBL" id="MT143861">
    <property type="protein sequence ID" value="QJB03791.1"/>
    <property type="molecule type" value="Genomic_DNA"/>
</dbReference>
<proteinExistence type="predicted"/>
<sequence>MPWLWYEDSQPTEVIRSGKKKVKYGGNWWTNEIDKFEIQLKPDAVRYLSPSFNVALRTGKPFTFFIVPGKDSEGVWKPNRAKWRRITAGNDEEFYLSVYGEDVWTGYDPEKVTRLKTNSVSTYYNWNSLPASLKRFILNENIAARAHDPFDQHTEVEK</sequence>
<accession>A0A6M3M7J9</accession>
<reference evidence="1" key="1">
    <citation type="submission" date="2020-03" db="EMBL/GenBank/DDBJ databases">
        <title>The deep terrestrial virosphere.</title>
        <authorList>
            <person name="Holmfeldt K."/>
            <person name="Nilsson E."/>
            <person name="Simone D."/>
            <person name="Lopez-Fernandez M."/>
            <person name="Wu X."/>
            <person name="de Brujin I."/>
            <person name="Lundin D."/>
            <person name="Andersson A."/>
            <person name="Bertilsson S."/>
            <person name="Dopson M."/>
        </authorList>
    </citation>
    <scope>NUCLEOTIDE SEQUENCE</scope>
    <source>
        <strain evidence="1">MM171B00549</strain>
    </source>
</reference>
<dbReference type="AlphaFoldDB" id="A0A6M3M7J9"/>
<protein>
    <submittedName>
        <fullName evidence="1">Uncharacterized protein</fullName>
    </submittedName>
</protein>